<gene>
    <name evidence="2" type="ORF">AAFF_G00254520</name>
</gene>
<comment type="caution">
    <text evidence="2">The sequence shown here is derived from an EMBL/GenBank/DDBJ whole genome shotgun (WGS) entry which is preliminary data.</text>
</comment>
<accession>A0AAD7RD39</accession>
<feature type="compositionally biased region" description="Basic and acidic residues" evidence="1">
    <location>
        <begin position="21"/>
        <end position="31"/>
    </location>
</feature>
<evidence type="ECO:0000313" key="2">
    <source>
        <dbReference type="EMBL" id="KAJ8377718.1"/>
    </source>
</evidence>
<dbReference type="EMBL" id="JAINUG010000342">
    <property type="protein sequence ID" value="KAJ8377718.1"/>
    <property type="molecule type" value="Genomic_DNA"/>
</dbReference>
<feature type="compositionally biased region" description="Basic and acidic residues" evidence="1">
    <location>
        <begin position="84"/>
        <end position="97"/>
    </location>
</feature>
<feature type="region of interest" description="Disordered" evidence="1">
    <location>
        <begin position="76"/>
        <end position="111"/>
    </location>
</feature>
<organism evidence="2 3">
    <name type="scientific">Aldrovandia affinis</name>
    <dbReference type="NCBI Taxonomy" id="143900"/>
    <lineage>
        <taxon>Eukaryota</taxon>
        <taxon>Metazoa</taxon>
        <taxon>Chordata</taxon>
        <taxon>Craniata</taxon>
        <taxon>Vertebrata</taxon>
        <taxon>Euteleostomi</taxon>
        <taxon>Actinopterygii</taxon>
        <taxon>Neopterygii</taxon>
        <taxon>Teleostei</taxon>
        <taxon>Notacanthiformes</taxon>
        <taxon>Halosauridae</taxon>
        <taxon>Aldrovandia</taxon>
    </lineage>
</organism>
<evidence type="ECO:0000313" key="3">
    <source>
        <dbReference type="Proteomes" id="UP001221898"/>
    </source>
</evidence>
<feature type="region of interest" description="Disordered" evidence="1">
    <location>
        <begin position="123"/>
        <end position="145"/>
    </location>
</feature>
<dbReference type="Proteomes" id="UP001221898">
    <property type="component" value="Unassembled WGS sequence"/>
</dbReference>
<evidence type="ECO:0000256" key="1">
    <source>
        <dbReference type="SAM" id="MobiDB-lite"/>
    </source>
</evidence>
<proteinExistence type="predicted"/>
<keyword evidence="3" id="KW-1185">Reference proteome</keyword>
<dbReference type="AlphaFoldDB" id="A0AAD7RD39"/>
<feature type="region of interest" description="Disordered" evidence="1">
    <location>
        <begin position="1"/>
        <end position="51"/>
    </location>
</feature>
<reference evidence="2" key="1">
    <citation type="journal article" date="2023" name="Science">
        <title>Genome structures resolve the early diversification of teleost fishes.</title>
        <authorList>
            <person name="Parey E."/>
            <person name="Louis A."/>
            <person name="Montfort J."/>
            <person name="Bouchez O."/>
            <person name="Roques C."/>
            <person name="Iampietro C."/>
            <person name="Lluch J."/>
            <person name="Castinel A."/>
            <person name="Donnadieu C."/>
            <person name="Desvignes T."/>
            <person name="Floi Bucao C."/>
            <person name="Jouanno E."/>
            <person name="Wen M."/>
            <person name="Mejri S."/>
            <person name="Dirks R."/>
            <person name="Jansen H."/>
            <person name="Henkel C."/>
            <person name="Chen W.J."/>
            <person name="Zahm M."/>
            <person name="Cabau C."/>
            <person name="Klopp C."/>
            <person name="Thompson A.W."/>
            <person name="Robinson-Rechavi M."/>
            <person name="Braasch I."/>
            <person name="Lecointre G."/>
            <person name="Bobe J."/>
            <person name="Postlethwait J.H."/>
            <person name="Berthelot C."/>
            <person name="Roest Crollius H."/>
            <person name="Guiguen Y."/>
        </authorList>
    </citation>
    <scope>NUCLEOTIDE SEQUENCE</scope>
    <source>
        <strain evidence="2">NC1722</strain>
    </source>
</reference>
<sequence length="145" mass="16164">MHVSVFHREKRAPEDPLGTWAHKEELGRGDTRAQLPSQEDQDLSGPLDPPDTWDYLGDRALRVAWVFKESKVLKVKRERKAKKDQKARLETGGDRAQRVPRGKGALRGSLAAQAPLGAKVFEEMEGWPDSRGPRGHLAPPSPPSM</sequence>
<name>A0AAD7RD39_9TELE</name>
<protein>
    <submittedName>
        <fullName evidence="2">Uncharacterized protein</fullName>
    </submittedName>
</protein>